<evidence type="ECO:0000259" key="9">
    <source>
        <dbReference type="PROSITE" id="PS50215"/>
    </source>
</evidence>
<dbReference type="SUPFAM" id="SSF55486">
    <property type="entry name" value="Metalloproteases ('zincins'), catalytic domain"/>
    <property type="match status" value="1"/>
</dbReference>
<dbReference type="AlphaFoldDB" id="A0ABD3Y358"/>
<dbReference type="Pfam" id="PF13688">
    <property type="entry name" value="Reprolysin_5"/>
    <property type="match status" value="1"/>
</dbReference>
<feature type="non-terminal residue" evidence="10">
    <location>
        <position position="338"/>
    </location>
</feature>
<keyword evidence="5" id="KW-0482">Metalloprotease</keyword>
<dbReference type="PANTHER" id="PTHR11905">
    <property type="entry name" value="ADAM A DISINTEGRIN AND METALLOPROTEASE DOMAIN"/>
    <property type="match status" value="1"/>
</dbReference>
<dbReference type="Gene3D" id="3.40.1620.60">
    <property type="match status" value="1"/>
</dbReference>
<comment type="caution">
    <text evidence="10">The sequence shown here is derived from an EMBL/GenBank/DDBJ whole genome shotgun (WGS) entry which is preliminary data.</text>
</comment>
<dbReference type="GO" id="GO:0046872">
    <property type="term" value="F:metal ion binding"/>
    <property type="evidence" value="ECO:0007669"/>
    <property type="project" value="UniProtKB-KW"/>
</dbReference>
<dbReference type="Proteomes" id="UP001634394">
    <property type="component" value="Unassembled WGS sequence"/>
</dbReference>
<sequence length="338" mass="38630">NSRQLRHEYFVKIAVLIDSGIYYLYALSLQSNDSHGKSEDVRLKIREAYSHIINGVNLRYKTIEDPSISITIILQHFKIFQREFLFPHKLSKVITNKGNKYINAKPYSGDLKHWVQTYGKKMVPAFDHAMLFTGYGLYADSIENNGLSGLSPYNGVCDEIKKVSIIQSTHYSRTVLTAAHELGHNLGAMHDGTGDANDCNPDERFIMYFNTITFNASIPYSRNAWLFSTCSVESFKKTLITKDFVKVKGLAYDMDEWMLFMKKEPGDVFNPSMQCFILYGHDHVFDGVLDETICHRLSCKNLKTRKTINRYSSAAEGTSCGTNKWCIEGRCVSKDRNR</sequence>
<evidence type="ECO:0000256" key="1">
    <source>
        <dbReference type="ARBA" id="ARBA00022670"/>
    </source>
</evidence>
<feature type="binding site" evidence="8">
    <location>
        <position position="180"/>
    </location>
    <ligand>
        <name>Zn(2+)</name>
        <dbReference type="ChEBI" id="CHEBI:29105"/>
        <note>catalytic</note>
    </ligand>
</feature>
<feature type="domain" description="Peptidase M12B" evidence="9">
    <location>
        <begin position="9"/>
        <end position="239"/>
    </location>
</feature>
<feature type="binding site" evidence="8">
    <location>
        <position position="190"/>
    </location>
    <ligand>
        <name>Zn(2+)</name>
        <dbReference type="ChEBI" id="CHEBI:29105"/>
        <note>catalytic</note>
    </ligand>
</feature>
<dbReference type="InterPro" id="IPR024079">
    <property type="entry name" value="MetalloPept_cat_dom_sf"/>
</dbReference>
<evidence type="ECO:0000256" key="5">
    <source>
        <dbReference type="ARBA" id="ARBA00023049"/>
    </source>
</evidence>
<gene>
    <name evidence="10" type="ORF">ACJMK2_004339</name>
</gene>
<evidence type="ECO:0000256" key="7">
    <source>
        <dbReference type="ARBA" id="ARBA00023180"/>
    </source>
</evidence>
<name>A0ABD3Y358_SINWO</name>
<comment type="caution">
    <text evidence="8">Lacks conserved residue(s) required for the propagation of feature annotation.</text>
</comment>
<dbReference type="Gene3D" id="3.40.390.10">
    <property type="entry name" value="Collagenase (Catalytic Domain)"/>
    <property type="match status" value="1"/>
</dbReference>
<evidence type="ECO:0000313" key="11">
    <source>
        <dbReference type="Proteomes" id="UP001634394"/>
    </source>
</evidence>
<feature type="active site" evidence="8">
    <location>
        <position position="181"/>
    </location>
</feature>
<dbReference type="Pfam" id="PF17771">
    <property type="entry name" value="ADAMTS_CR_2"/>
    <property type="match status" value="1"/>
</dbReference>
<dbReference type="InterPro" id="IPR041645">
    <property type="entry name" value="ADAMTS_CR_2"/>
</dbReference>
<protein>
    <recommendedName>
        <fullName evidence="9">Peptidase M12B domain-containing protein</fullName>
    </recommendedName>
</protein>
<feature type="non-terminal residue" evidence="10">
    <location>
        <position position="1"/>
    </location>
</feature>
<keyword evidence="3" id="KW-0378">Hydrolase</keyword>
<accession>A0ABD3Y358</accession>
<evidence type="ECO:0000313" key="10">
    <source>
        <dbReference type="EMBL" id="KAL3892102.1"/>
    </source>
</evidence>
<dbReference type="InterPro" id="IPR001590">
    <property type="entry name" value="Peptidase_M12B"/>
</dbReference>
<keyword evidence="1" id="KW-0645">Protease</keyword>
<organism evidence="10 11">
    <name type="scientific">Sinanodonta woodiana</name>
    <name type="common">Chinese pond mussel</name>
    <name type="synonym">Anodonta woodiana</name>
    <dbReference type="NCBI Taxonomy" id="1069815"/>
    <lineage>
        <taxon>Eukaryota</taxon>
        <taxon>Metazoa</taxon>
        <taxon>Spiralia</taxon>
        <taxon>Lophotrochozoa</taxon>
        <taxon>Mollusca</taxon>
        <taxon>Bivalvia</taxon>
        <taxon>Autobranchia</taxon>
        <taxon>Heteroconchia</taxon>
        <taxon>Palaeoheterodonta</taxon>
        <taxon>Unionida</taxon>
        <taxon>Unionoidea</taxon>
        <taxon>Unionidae</taxon>
        <taxon>Unioninae</taxon>
        <taxon>Sinanodonta</taxon>
    </lineage>
</organism>
<keyword evidence="4 8" id="KW-0862">Zinc</keyword>
<evidence type="ECO:0000256" key="4">
    <source>
        <dbReference type="ARBA" id="ARBA00022833"/>
    </source>
</evidence>
<keyword evidence="7" id="KW-0325">Glycoprotein</keyword>
<evidence type="ECO:0000256" key="2">
    <source>
        <dbReference type="ARBA" id="ARBA00022723"/>
    </source>
</evidence>
<dbReference type="PROSITE" id="PS50215">
    <property type="entry name" value="ADAM_MEPRO"/>
    <property type="match status" value="1"/>
</dbReference>
<keyword evidence="2 8" id="KW-0479">Metal-binding</keyword>
<reference evidence="10 11" key="1">
    <citation type="submission" date="2024-11" db="EMBL/GenBank/DDBJ databases">
        <title>Chromosome-level genome assembly of the freshwater bivalve Anodonta woodiana.</title>
        <authorList>
            <person name="Chen X."/>
        </authorList>
    </citation>
    <scope>NUCLEOTIDE SEQUENCE [LARGE SCALE GENOMIC DNA]</scope>
    <source>
        <strain evidence="10">MN2024</strain>
        <tissue evidence="10">Gills</tissue>
    </source>
</reference>
<dbReference type="GO" id="GO:0008237">
    <property type="term" value="F:metallopeptidase activity"/>
    <property type="evidence" value="ECO:0007669"/>
    <property type="project" value="UniProtKB-KW"/>
</dbReference>
<proteinExistence type="predicted"/>
<keyword evidence="11" id="KW-1185">Reference proteome</keyword>
<evidence type="ECO:0000256" key="3">
    <source>
        <dbReference type="ARBA" id="ARBA00022801"/>
    </source>
</evidence>
<dbReference type="PANTHER" id="PTHR11905:SF159">
    <property type="entry name" value="ADAM METALLOPROTEASE"/>
    <property type="match status" value="1"/>
</dbReference>
<evidence type="ECO:0000256" key="6">
    <source>
        <dbReference type="ARBA" id="ARBA00023157"/>
    </source>
</evidence>
<keyword evidence="6" id="KW-1015">Disulfide bond</keyword>
<dbReference type="EMBL" id="JBJQND010000001">
    <property type="protein sequence ID" value="KAL3892102.1"/>
    <property type="molecule type" value="Genomic_DNA"/>
</dbReference>
<evidence type="ECO:0000256" key="8">
    <source>
        <dbReference type="PROSITE-ProRule" id="PRU00276"/>
    </source>
</evidence>
<feature type="binding site" evidence="8">
    <location>
        <position position="184"/>
    </location>
    <ligand>
        <name>Zn(2+)</name>
        <dbReference type="ChEBI" id="CHEBI:29105"/>
        <note>catalytic</note>
    </ligand>
</feature>
<dbReference type="GO" id="GO:0006508">
    <property type="term" value="P:proteolysis"/>
    <property type="evidence" value="ECO:0007669"/>
    <property type="project" value="UniProtKB-KW"/>
</dbReference>